<evidence type="ECO:0000256" key="9">
    <source>
        <dbReference type="HAMAP-Rule" id="MF_00082"/>
    </source>
</evidence>
<dbReference type="Gene3D" id="3.40.1160.10">
    <property type="entry name" value="Acetylglutamate kinase-like"/>
    <property type="match status" value="1"/>
</dbReference>
<dbReference type="HAMAP" id="MF_00082">
    <property type="entry name" value="ArgB"/>
    <property type="match status" value="1"/>
</dbReference>
<feature type="site" description="Transition state stabilizer" evidence="9">
    <location>
        <position position="7"/>
    </location>
</feature>
<dbReference type="PANTHER" id="PTHR23342:SF0">
    <property type="entry name" value="N-ACETYLGLUTAMATE SYNTHASE, MITOCHONDRIAL"/>
    <property type="match status" value="1"/>
</dbReference>
<dbReference type="PIRSF" id="PIRSF000728">
    <property type="entry name" value="NAGK"/>
    <property type="match status" value="1"/>
</dbReference>
<dbReference type="Proteomes" id="UP001235343">
    <property type="component" value="Unassembled WGS sequence"/>
</dbReference>
<dbReference type="GO" id="GO:0003991">
    <property type="term" value="F:acetylglutamate kinase activity"/>
    <property type="evidence" value="ECO:0007669"/>
    <property type="project" value="UniProtKB-EC"/>
</dbReference>
<feature type="binding site" evidence="9">
    <location>
        <position position="63"/>
    </location>
    <ligand>
        <name>substrate</name>
    </ligand>
</feature>
<gene>
    <name evidence="9 11" type="primary">argB</name>
    <name evidence="11" type="ORF">QQS35_03480</name>
</gene>
<comment type="similarity">
    <text evidence="9">Belongs to the acetylglutamate kinase family. ArgB subfamily.</text>
</comment>
<comment type="catalytic activity">
    <reaction evidence="8 9">
        <text>N-acetyl-L-glutamate + ATP = N-acetyl-L-glutamyl 5-phosphate + ADP</text>
        <dbReference type="Rhea" id="RHEA:14629"/>
        <dbReference type="ChEBI" id="CHEBI:30616"/>
        <dbReference type="ChEBI" id="CHEBI:44337"/>
        <dbReference type="ChEBI" id="CHEBI:57936"/>
        <dbReference type="ChEBI" id="CHEBI:456216"/>
        <dbReference type="EC" id="2.7.2.8"/>
    </reaction>
</comment>
<dbReference type="NCBIfam" id="TIGR00761">
    <property type="entry name" value="argB"/>
    <property type="match status" value="1"/>
</dbReference>
<comment type="function">
    <text evidence="9">Catalyzes the ATP-dependent phosphorylation of N-acetyl-L-glutamate.</text>
</comment>
<protein>
    <recommendedName>
        <fullName evidence="9">Acetylglutamate kinase</fullName>
        <ecNumber evidence="9">2.7.2.8</ecNumber>
    </recommendedName>
    <alternativeName>
        <fullName evidence="9">N-acetyl-L-glutamate 5-phosphotransferase</fullName>
    </alternativeName>
    <alternativeName>
        <fullName evidence="9">NAG kinase</fullName>
        <shortName evidence="9">NAGK</shortName>
    </alternativeName>
</protein>
<dbReference type="CDD" id="cd04238">
    <property type="entry name" value="AAK_NAGK-like"/>
    <property type="match status" value="1"/>
</dbReference>
<comment type="pathway">
    <text evidence="1 9">Amino-acid biosynthesis; L-arginine biosynthesis; N(2)-acetyl-L-ornithine from L-glutamate: step 2/4.</text>
</comment>
<evidence type="ECO:0000256" key="6">
    <source>
        <dbReference type="ARBA" id="ARBA00022777"/>
    </source>
</evidence>
<keyword evidence="6 9" id="KW-0418">Kinase</keyword>
<keyword evidence="3 9" id="KW-0028">Amino-acid biosynthesis</keyword>
<dbReference type="InterPro" id="IPR001048">
    <property type="entry name" value="Asp/Glu/Uridylate_kinase"/>
</dbReference>
<accession>A0ABT7L103</accession>
<dbReference type="EMBL" id="JASTZU010000017">
    <property type="protein sequence ID" value="MDL4839521.1"/>
    <property type="molecule type" value="Genomic_DNA"/>
</dbReference>
<dbReference type="InterPro" id="IPR036393">
    <property type="entry name" value="AceGlu_kinase-like_sf"/>
</dbReference>
<feature type="binding site" evidence="9">
    <location>
        <position position="159"/>
    </location>
    <ligand>
        <name>substrate</name>
    </ligand>
</feature>
<evidence type="ECO:0000256" key="8">
    <source>
        <dbReference type="ARBA" id="ARBA00048141"/>
    </source>
</evidence>
<keyword evidence="12" id="KW-1185">Reference proteome</keyword>
<keyword evidence="7 9" id="KW-0067">ATP-binding</keyword>
<dbReference type="InterPro" id="IPR037528">
    <property type="entry name" value="ArgB"/>
</dbReference>
<keyword evidence="5 9" id="KW-0547">Nucleotide-binding</keyword>
<dbReference type="PANTHER" id="PTHR23342">
    <property type="entry name" value="N-ACETYLGLUTAMATE SYNTHASE"/>
    <property type="match status" value="1"/>
</dbReference>
<evidence type="ECO:0000313" key="11">
    <source>
        <dbReference type="EMBL" id="MDL4839521.1"/>
    </source>
</evidence>
<sequence length="269" mass="28982">MKYVVIKCGGSVFDSLPKSFYENISELHQSGVWTPIIVHGGGPLISSMLDQMGVKSTFINGLRVTTEEVLDVVEMALSGSMNKQIVRKLNAVKGKGYGISGVDGSLLEAIPTEQAQEQDLGYVGEVRTVNTSIIENITDQGFIPVISPIGMDESGQRFNINADMAASSIAQALGAKLLFISDIPGIYVEENGVKKTLHYAGKEKIEQLISTEVIYGGMIPKVQSALKALAHSVPEVSIVNGLEQNSLVDFMDGKMVGTRISLDKEMPYV</sequence>
<feature type="binding site" evidence="9">
    <location>
        <begin position="41"/>
        <end position="42"/>
    </location>
    <ligand>
        <name>substrate</name>
    </ligand>
</feature>
<dbReference type="InterPro" id="IPR004662">
    <property type="entry name" value="AcgluKinase_fam"/>
</dbReference>
<evidence type="ECO:0000256" key="4">
    <source>
        <dbReference type="ARBA" id="ARBA00022679"/>
    </source>
</evidence>
<feature type="site" description="Transition state stabilizer" evidence="9">
    <location>
        <position position="221"/>
    </location>
</feature>
<name>A0ABT7L103_9BACI</name>
<evidence type="ECO:0000259" key="10">
    <source>
        <dbReference type="Pfam" id="PF00696"/>
    </source>
</evidence>
<evidence type="ECO:0000256" key="3">
    <source>
        <dbReference type="ARBA" id="ARBA00022605"/>
    </source>
</evidence>
<comment type="subcellular location">
    <subcellularLocation>
        <location evidence="9">Cytoplasm</location>
    </subcellularLocation>
</comment>
<organism evidence="11 12">
    <name type="scientific">Aquibacillus rhizosphaerae</name>
    <dbReference type="NCBI Taxonomy" id="3051431"/>
    <lineage>
        <taxon>Bacteria</taxon>
        <taxon>Bacillati</taxon>
        <taxon>Bacillota</taxon>
        <taxon>Bacilli</taxon>
        <taxon>Bacillales</taxon>
        <taxon>Bacillaceae</taxon>
        <taxon>Aquibacillus</taxon>
    </lineage>
</organism>
<evidence type="ECO:0000256" key="5">
    <source>
        <dbReference type="ARBA" id="ARBA00022741"/>
    </source>
</evidence>
<evidence type="ECO:0000256" key="2">
    <source>
        <dbReference type="ARBA" id="ARBA00022571"/>
    </source>
</evidence>
<keyword evidence="2 9" id="KW-0055">Arginine biosynthesis</keyword>
<dbReference type="EC" id="2.7.2.8" evidence="9"/>
<dbReference type="SUPFAM" id="SSF53633">
    <property type="entry name" value="Carbamate kinase-like"/>
    <property type="match status" value="1"/>
</dbReference>
<dbReference type="RefSeq" id="WP_285930415.1">
    <property type="nucleotide sequence ID" value="NZ_JASTZU010000017.1"/>
</dbReference>
<dbReference type="Pfam" id="PF00696">
    <property type="entry name" value="AA_kinase"/>
    <property type="match status" value="1"/>
</dbReference>
<keyword evidence="9" id="KW-0963">Cytoplasm</keyword>
<feature type="domain" description="Aspartate/glutamate/uridylate kinase" evidence="10">
    <location>
        <begin position="2"/>
        <end position="240"/>
    </location>
</feature>
<reference evidence="11 12" key="1">
    <citation type="submission" date="2023-06" db="EMBL/GenBank/DDBJ databases">
        <title>Aquibacillus rhizosphaerae LR5S19.</title>
        <authorList>
            <person name="Sun J.-Q."/>
        </authorList>
    </citation>
    <scope>NUCLEOTIDE SEQUENCE [LARGE SCALE GENOMIC DNA]</scope>
    <source>
        <strain evidence="11 12">LR5S19</strain>
    </source>
</reference>
<keyword evidence="4 9" id="KW-0808">Transferase</keyword>
<comment type="caution">
    <text evidence="11">The sequence shown here is derived from an EMBL/GenBank/DDBJ whole genome shotgun (WGS) entry which is preliminary data.</text>
</comment>
<evidence type="ECO:0000256" key="7">
    <source>
        <dbReference type="ARBA" id="ARBA00022840"/>
    </source>
</evidence>
<evidence type="ECO:0000256" key="1">
    <source>
        <dbReference type="ARBA" id="ARBA00004828"/>
    </source>
</evidence>
<evidence type="ECO:0000313" key="12">
    <source>
        <dbReference type="Proteomes" id="UP001235343"/>
    </source>
</evidence>
<proteinExistence type="inferred from homology"/>